<feature type="region of interest" description="Disordered" evidence="1">
    <location>
        <begin position="671"/>
        <end position="694"/>
    </location>
</feature>
<sequence>MAQAQVVCGLGIEANLSNGELSLHDYRKFLSRSDDVIAMPCELPRRRLKRKPATINLNQAQHYSQQTPQQQNQPCPNQEVSFPFQSPVSSAPSSPPPLSFCQSVVTLHGDLPTPISPLSVSSTLRPFSRPSSSSRASASRRIESFSTRLKQPQAEQTRSSTHHRASSDSVLLGIDTSNPTVKHNGAFFEILNPRKSFEGSRIIPPSLRSSAHSGVAMDQEDPDPHPPYMAKQLPPLLLDDMARPISASESAILSRTPVTPPMQNLHLPADDENPFAALPAVKEKVRVSSRPATPGLPKTPTHTIRQKVSRFFGSTEKEKKNSGPEKSENKFRDVLSPNTSIEKGSSLGIPSPQADSDEFSIAENSKILYNEQIDGHRKGLDPKSVSPLLIDTSEYYFGDEGFLTMTDKYGHSLQEENFHLMSGGLRNMSSVDSDVSDFNMPVTHWDDQKAAQQLLPDVVGDETPTDESPNTAPWRRPIYGTHSANRHHTLHDALRQLNTSNHSGITYDDITRYLQSHGEDKASIDLRETHSLDEKPWQPETWAKPETFRTRPLYSRASEGELSAIAPSTRPSIRPYARQIAAFMEGGDVDSASVTTVDTAVTDEEENAADTCEPEKREEGVKDVAMMKPHPEPKQAMPRTISYRARPLSSNPPDLDTPIFLAWERSSTSSSTSSTFAVAKTRQSSDSTKSTSNAEPVTVAVAAAPAPTALLRPQDGPTTRNLAVTLDRDGEAISWSVEIPDRGSHQLHRDTEKRLPKSPLPLPGATAGPVARKGRMARKIKKKEGSKKAPGCCCS</sequence>
<feature type="compositionally biased region" description="Polar residues" evidence="1">
    <location>
        <begin position="681"/>
        <end position="694"/>
    </location>
</feature>
<feature type="compositionally biased region" description="Basic and acidic residues" evidence="1">
    <location>
        <begin position="742"/>
        <end position="755"/>
    </location>
</feature>
<dbReference type="RefSeq" id="XP_046075018.1">
    <property type="nucleotide sequence ID" value="XM_046209170.1"/>
</dbReference>
<feature type="compositionally biased region" description="Low complexity" evidence="1">
    <location>
        <begin position="61"/>
        <end position="92"/>
    </location>
</feature>
<proteinExistence type="predicted"/>
<feature type="compositionally biased region" description="Polar residues" evidence="1">
    <location>
        <begin position="147"/>
        <end position="159"/>
    </location>
</feature>
<feature type="region of interest" description="Disordered" evidence="1">
    <location>
        <begin position="310"/>
        <end position="355"/>
    </location>
</feature>
<evidence type="ECO:0000313" key="3">
    <source>
        <dbReference type="Proteomes" id="UP001201262"/>
    </source>
</evidence>
<keyword evidence="3" id="KW-1185">Reference proteome</keyword>
<dbReference type="EMBL" id="JAJTJA010000003">
    <property type="protein sequence ID" value="KAH8701642.1"/>
    <property type="molecule type" value="Genomic_DNA"/>
</dbReference>
<dbReference type="GeneID" id="70239457"/>
<evidence type="ECO:0000256" key="1">
    <source>
        <dbReference type="SAM" id="MobiDB-lite"/>
    </source>
</evidence>
<gene>
    <name evidence="2" type="ORF">BGW36DRAFT_101960</name>
</gene>
<feature type="region of interest" description="Disordered" evidence="1">
    <location>
        <begin position="742"/>
        <end position="795"/>
    </location>
</feature>
<name>A0AAD4KY23_9EURO</name>
<feature type="compositionally biased region" description="Basic and acidic residues" evidence="1">
    <location>
        <begin position="315"/>
        <end position="333"/>
    </location>
</feature>
<feature type="region of interest" description="Disordered" evidence="1">
    <location>
        <begin position="117"/>
        <end position="167"/>
    </location>
</feature>
<feature type="region of interest" description="Disordered" evidence="1">
    <location>
        <begin position="61"/>
        <end position="95"/>
    </location>
</feature>
<evidence type="ECO:0000313" key="2">
    <source>
        <dbReference type="EMBL" id="KAH8701642.1"/>
    </source>
</evidence>
<feature type="compositionally biased region" description="Low complexity" evidence="1">
    <location>
        <begin position="121"/>
        <end position="139"/>
    </location>
</feature>
<comment type="caution">
    <text evidence="2">The sequence shown here is derived from an EMBL/GenBank/DDBJ whole genome shotgun (WGS) entry which is preliminary data.</text>
</comment>
<dbReference type="AlphaFoldDB" id="A0AAD4KY23"/>
<organism evidence="2 3">
    <name type="scientific">Talaromyces proteolyticus</name>
    <dbReference type="NCBI Taxonomy" id="1131652"/>
    <lineage>
        <taxon>Eukaryota</taxon>
        <taxon>Fungi</taxon>
        <taxon>Dikarya</taxon>
        <taxon>Ascomycota</taxon>
        <taxon>Pezizomycotina</taxon>
        <taxon>Eurotiomycetes</taxon>
        <taxon>Eurotiomycetidae</taxon>
        <taxon>Eurotiales</taxon>
        <taxon>Trichocomaceae</taxon>
        <taxon>Talaromyces</taxon>
        <taxon>Talaromyces sect. Bacilispori</taxon>
    </lineage>
</organism>
<dbReference type="Proteomes" id="UP001201262">
    <property type="component" value="Unassembled WGS sequence"/>
</dbReference>
<protein>
    <submittedName>
        <fullName evidence="2">Uncharacterized protein</fullName>
    </submittedName>
</protein>
<accession>A0AAD4KY23</accession>
<reference evidence="2" key="1">
    <citation type="submission" date="2021-12" db="EMBL/GenBank/DDBJ databases">
        <title>Convergent genome expansion in fungi linked to evolution of root-endophyte symbiosis.</title>
        <authorList>
            <consortium name="DOE Joint Genome Institute"/>
            <person name="Ke Y.-H."/>
            <person name="Bonito G."/>
            <person name="Liao H.-L."/>
            <person name="Looney B."/>
            <person name="Rojas-Flechas A."/>
            <person name="Nash J."/>
            <person name="Hameed K."/>
            <person name="Schadt C."/>
            <person name="Martin F."/>
            <person name="Crous P.W."/>
            <person name="Miettinen O."/>
            <person name="Magnuson J.K."/>
            <person name="Labbe J."/>
            <person name="Jacobson D."/>
            <person name="Doktycz M.J."/>
            <person name="Veneault-Fourrey C."/>
            <person name="Kuo A."/>
            <person name="Mondo S."/>
            <person name="Calhoun S."/>
            <person name="Riley R."/>
            <person name="Ohm R."/>
            <person name="LaButti K."/>
            <person name="Andreopoulos B."/>
            <person name="Pangilinan J."/>
            <person name="Nolan M."/>
            <person name="Tritt A."/>
            <person name="Clum A."/>
            <person name="Lipzen A."/>
            <person name="Daum C."/>
            <person name="Barry K."/>
            <person name="Grigoriev I.V."/>
            <person name="Vilgalys R."/>
        </authorList>
    </citation>
    <scope>NUCLEOTIDE SEQUENCE</scope>
    <source>
        <strain evidence="2">PMI_201</strain>
    </source>
</reference>
<feature type="compositionally biased region" description="Basic residues" evidence="1">
    <location>
        <begin position="772"/>
        <end position="785"/>
    </location>
</feature>